<reference evidence="3" key="1">
    <citation type="submission" date="2017-01" db="EMBL/GenBank/DDBJ databases">
        <title>Comparative genomics of anhydrobiosis in the tardigrade Hypsibius dujardini.</title>
        <authorList>
            <person name="Yoshida Y."/>
            <person name="Koutsovoulos G."/>
            <person name="Laetsch D."/>
            <person name="Stevens L."/>
            <person name="Kumar S."/>
            <person name="Horikawa D."/>
            <person name="Ishino K."/>
            <person name="Komine S."/>
            <person name="Tomita M."/>
            <person name="Blaxter M."/>
            <person name="Arakawa K."/>
        </authorList>
    </citation>
    <scope>NUCLEOTIDE SEQUENCE [LARGE SCALE GENOMIC DNA]</scope>
    <source>
        <strain evidence="3">Z151</strain>
    </source>
</reference>
<accession>A0A1W0X4Q4</accession>
<name>A0A1W0X4Q4_HYPEX</name>
<evidence type="ECO:0000313" key="3">
    <source>
        <dbReference type="Proteomes" id="UP000192578"/>
    </source>
</evidence>
<feature type="region of interest" description="Disordered" evidence="1">
    <location>
        <begin position="1"/>
        <end position="24"/>
    </location>
</feature>
<gene>
    <name evidence="2" type="ORF">BV898_03557</name>
</gene>
<dbReference type="AlphaFoldDB" id="A0A1W0X4Q4"/>
<evidence type="ECO:0000256" key="1">
    <source>
        <dbReference type="SAM" id="MobiDB-lite"/>
    </source>
</evidence>
<evidence type="ECO:0000313" key="2">
    <source>
        <dbReference type="EMBL" id="OQV22381.1"/>
    </source>
</evidence>
<dbReference type="Proteomes" id="UP000192578">
    <property type="component" value="Unassembled WGS sequence"/>
</dbReference>
<dbReference type="EMBL" id="MTYJ01000017">
    <property type="protein sequence ID" value="OQV22381.1"/>
    <property type="molecule type" value="Genomic_DNA"/>
</dbReference>
<comment type="caution">
    <text evidence="2">The sequence shown here is derived from an EMBL/GenBank/DDBJ whole genome shotgun (WGS) entry which is preliminary data.</text>
</comment>
<keyword evidence="3" id="KW-1185">Reference proteome</keyword>
<protein>
    <submittedName>
        <fullName evidence="2">Uncharacterized protein</fullName>
    </submittedName>
</protein>
<organism evidence="2 3">
    <name type="scientific">Hypsibius exemplaris</name>
    <name type="common">Freshwater tardigrade</name>
    <dbReference type="NCBI Taxonomy" id="2072580"/>
    <lineage>
        <taxon>Eukaryota</taxon>
        <taxon>Metazoa</taxon>
        <taxon>Ecdysozoa</taxon>
        <taxon>Tardigrada</taxon>
        <taxon>Eutardigrada</taxon>
        <taxon>Parachela</taxon>
        <taxon>Hypsibioidea</taxon>
        <taxon>Hypsibiidae</taxon>
        <taxon>Hypsibius</taxon>
    </lineage>
</organism>
<proteinExistence type="predicted"/>
<sequence>MAELSDDHFGGGGDEGSSNDLDLLNLSSDEFPEQRSAALMASGTFEEIRRHDLRSRNICYSIDMIQFVKTKWRELAVKAGEEFTKQLWDTLDVESSAKFRKLVAA</sequence>